<dbReference type="PANTHER" id="PTHR31793">
    <property type="entry name" value="4-HYDROXYBENZOYL-COA THIOESTERASE FAMILY MEMBER"/>
    <property type="match status" value="1"/>
</dbReference>
<reference evidence="4" key="1">
    <citation type="submission" date="2017-01" db="EMBL/GenBank/DDBJ databases">
        <authorList>
            <person name="Varghese N."/>
            <person name="Submissions S."/>
        </authorList>
    </citation>
    <scope>NUCLEOTIDE SEQUENCE [LARGE SCALE GENOMIC DNA]</scope>
    <source>
        <strain evidence="4">DSM 22306</strain>
    </source>
</reference>
<comment type="similarity">
    <text evidence="1">Belongs to the 4-hydroxybenzoyl-CoA thioesterase family.</text>
</comment>
<protein>
    <submittedName>
        <fullName evidence="3">Acyl-CoA thioester hydrolase</fullName>
    </submittedName>
</protein>
<dbReference type="GO" id="GO:0047617">
    <property type="term" value="F:fatty acyl-CoA hydrolase activity"/>
    <property type="evidence" value="ECO:0007669"/>
    <property type="project" value="TreeGrafter"/>
</dbReference>
<evidence type="ECO:0000313" key="3">
    <source>
        <dbReference type="EMBL" id="SIS40243.1"/>
    </source>
</evidence>
<dbReference type="InterPro" id="IPR029069">
    <property type="entry name" value="HotDog_dom_sf"/>
</dbReference>
<proteinExistence type="inferred from homology"/>
<dbReference type="EMBL" id="FTOE01000001">
    <property type="protein sequence ID" value="SIS40243.1"/>
    <property type="molecule type" value="Genomic_DNA"/>
</dbReference>
<dbReference type="STRING" id="619304.SAMN05421760_10191"/>
<keyword evidence="4" id="KW-1185">Reference proteome</keyword>
<name>A0A1N7IT27_9GAMM</name>
<dbReference type="InterPro" id="IPR050563">
    <property type="entry name" value="4-hydroxybenzoyl-CoA_TE"/>
</dbReference>
<gene>
    <name evidence="3" type="ORF">SAMN05421760_10191</name>
</gene>
<dbReference type="RefSeq" id="WP_054339724.1">
    <property type="nucleotide sequence ID" value="NZ_FTOE01000001.1"/>
</dbReference>
<organism evidence="3 4">
    <name type="scientific">Neptunomonas antarctica</name>
    <dbReference type="NCBI Taxonomy" id="619304"/>
    <lineage>
        <taxon>Bacteria</taxon>
        <taxon>Pseudomonadati</taxon>
        <taxon>Pseudomonadota</taxon>
        <taxon>Gammaproteobacteria</taxon>
        <taxon>Oceanospirillales</taxon>
        <taxon>Oceanospirillaceae</taxon>
        <taxon>Neptunomonas</taxon>
    </lineage>
</organism>
<evidence type="ECO:0000313" key="4">
    <source>
        <dbReference type="Proteomes" id="UP000185999"/>
    </source>
</evidence>
<evidence type="ECO:0000256" key="1">
    <source>
        <dbReference type="ARBA" id="ARBA00005953"/>
    </source>
</evidence>
<evidence type="ECO:0000256" key="2">
    <source>
        <dbReference type="ARBA" id="ARBA00022801"/>
    </source>
</evidence>
<dbReference type="CDD" id="cd00586">
    <property type="entry name" value="4HBT"/>
    <property type="match status" value="1"/>
</dbReference>
<dbReference type="SUPFAM" id="SSF54637">
    <property type="entry name" value="Thioesterase/thiol ester dehydrase-isomerase"/>
    <property type="match status" value="1"/>
</dbReference>
<dbReference type="OrthoDB" id="9800856at2"/>
<sequence>MSINNVVTDVVTDGRIDVVTEVIIEVPFHDVDVMQVAWHGHYVKYFEIARCALLDKIDYNYPQMEQSGFAWPVIDLHIRYAHPLRFQQKVRVRATLVEWENRLKIKYVIEDGDTGQRLTKGHTVQVAVNIASGEMLYASPDILFHKLDIEP</sequence>
<dbReference type="Pfam" id="PF13279">
    <property type="entry name" value="4HBT_2"/>
    <property type="match status" value="1"/>
</dbReference>
<keyword evidence="2 3" id="KW-0378">Hydrolase</keyword>
<dbReference type="AlphaFoldDB" id="A0A1N7IT27"/>
<accession>A0A1N7IT27</accession>
<dbReference type="PANTHER" id="PTHR31793:SF27">
    <property type="entry name" value="NOVEL THIOESTERASE SUPERFAMILY DOMAIN AND SAPOSIN A-TYPE DOMAIN CONTAINING PROTEIN (0610012H03RIK)"/>
    <property type="match status" value="1"/>
</dbReference>
<dbReference type="Proteomes" id="UP000185999">
    <property type="component" value="Unassembled WGS sequence"/>
</dbReference>
<dbReference type="Gene3D" id="3.10.129.10">
    <property type="entry name" value="Hotdog Thioesterase"/>
    <property type="match status" value="1"/>
</dbReference>